<sequence>MAVTRNQSKGDSGSTPIMSPSPRIGYDRKTIRNRVDPTTNLTFGQIVALGLLVSVILQVSLAYLVMNDKIKLHGRATAQSLTNFGARIEYILRYQSLHVFWLLITTTLVIARRIGTGAVNPLEGFENIILAAKQVHTNSMEQFLLVFVNQLILATNLAPDLFLRVIPLINVLFFVARILFWLGYPKYRTAGFTAGMTPIAIATFYNAYAFINYIF</sequence>
<evidence type="ECO:0000256" key="2">
    <source>
        <dbReference type="SAM" id="Phobius"/>
    </source>
</evidence>
<keyword evidence="2" id="KW-0472">Membrane</keyword>
<dbReference type="PANTHER" id="PTHR31004:SF1">
    <property type="entry name" value="TRANSMEMBRANE PROTEIN 79"/>
    <property type="match status" value="1"/>
</dbReference>
<feature type="region of interest" description="Disordered" evidence="1">
    <location>
        <begin position="1"/>
        <end position="25"/>
    </location>
</feature>
<dbReference type="PANTHER" id="PTHR31004">
    <property type="entry name" value="TRANSMEMBRANE PROTEIN 79"/>
    <property type="match status" value="1"/>
</dbReference>
<dbReference type="SUPFAM" id="SSF161084">
    <property type="entry name" value="MAPEG domain-like"/>
    <property type="match status" value="1"/>
</dbReference>
<feature type="transmembrane region" description="Helical" evidence="2">
    <location>
        <begin position="97"/>
        <end position="115"/>
    </location>
</feature>
<keyword evidence="4" id="KW-1185">Reference proteome</keyword>
<accession>T1K638</accession>
<feature type="transmembrane region" description="Helical" evidence="2">
    <location>
        <begin position="43"/>
        <end position="65"/>
    </location>
</feature>
<dbReference type="Proteomes" id="UP000015104">
    <property type="component" value="Unassembled WGS sequence"/>
</dbReference>
<dbReference type="AlphaFoldDB" id="T1K638"/>
<feature type="transmembrane region" description="Helical" evidence="2">
    <location>
        <begin position="192"/>
        <end position="211"/>
    </location>
</feature>
<evidence type="ECO:0000313" key="3">
    <source>
        <dbReference type="EnsemblMetazoa" id="tetur05g08500.1"/>
    </source>
</evidence>
<dbReference type="GO" id="GO:0045055">
    <property type="term" value="P:regulated exocytosis"/>
    <property type="evidence" value="ECO:0007669"/>
    <property type="project" value="TreeGrafter"/>
</dbReference>
<protein>
    <recommendedName>
        <fullName evidence="5">MAPEG family protein</fullName>
    </recommendedName>
</protein>
<name>T1K638_TETUR</name>
<dbReference type="OMA" id="HEHYVEV"/>
<dbReference type="EnsemblMetazoa" id="tetur05g08500.1">
    <property type="protein sequence ID" value="tetur05g08500.1"/>
    <property type="gene ID" value="tetur05g08500"/>
</dbReference>
<evidence type="ECO:0000313" key="4">
    <source>
        <dbReference type="Proteomes" id="UP000015104"/>
    </source>
</evidence>
<dbReference type="Gene3D" id="1.20.120.550">
    <property type="entry name" value="Membrane associated eicosanoid/glutathione metabolism-like domain"/>
    <property type="match status" value="1"/>
</dbReference>
<dbReference type="eggNOG" id="ENOG502SF1M">
    <property type="taxonomic scope" value="Eukaryota"/>
</dbReference>
<gene>
    <name evidence="3" type="primary">107360236</name>
</gene>
<proteinExistence type="predicted"/>
<evidence type="ECO:0008006" key="5">
    <source>
        <dbReference type="Google" id="ProtNLM"/>
    </source>
</evidence>
<feature type="transmembrane region" description="Helical" evidence="2">
    <location>
        <begin position="161"/>
        <end position="180"/>
    </location>
</feature>
<dbReference type="HOGENOM" id="CLU_1284759_0_0_1"/>
<reference evidence="4" key="1">
    <citation type="submission" date="2011-08" db="EMBL/GenBank/DDBJ databases">
        <authorList>
            <person name="Rombauts S."/>
        </authorList>
    </citation>
    <scope>NUCLEOTIDE SEQUENCE</scope>
    <source>
        <strain evidence="4">London</strain>
    </source>
</reference>
<reference evidence="3" key="2">
    <citation type="submission" date="2015-06" db="UniProtKB">
        <authorList>
            <consortium name="EnsemblMetazoa"/>
        </authorList>
    </citation>
    <scope>IDENTIFICATION</scope>
</reference>
<feature type="compositionally biased region" description="Polar residues" evidence="1">
    <location>
        <begin position="1"/>
        <end position="18"/>
    </location>
</feature>
<organism evidence="3 4">
    <name type="scientific">Tetranychus urticae</name>
    <name type="common">Two-spotted spider mite</name>
    <dbReference type="NCBI Taxonomy" id="32264"/>
    <lineage>
        <taxon>Eukaryota</taxon>
        <taxon>Metazoa</taxon>
        <taxon>Ecdysozoa</taxon>
        <taxon>Arthropoda</taxon>
        <taxon>Chelicerata</taxon>
        <taxon>Arachnida</taxon>
        <taxon>Acari</taxon>
        <taxon>Acariformes</taxon>
        <taxon>Trombidiformes</taxon>
        <taxon>Prostigmata</taxon>
        <taxon>Eleutherengona</taxon>
        <taxon>Raphignathae</taxon>
        <taxon>Tetranychoidea</taxon>
        <taxon>Tetranychidae</taxon>
        <taxon>Tetranychus</taxon>
    </lineage>
</organism>
<keyword evidence="2" id="KW-1133">Transmembrane helix</keyword>
<dbReference type="GO" id="GO:0032588">
    <property type="term" value="C:trans-Golgi network membrane"/>
    <property type="evidence" value="ECO:0007669"/>
    <property type="project" value="TreeGrafter"/>
</dbReference>
<dbReference type="OrthoDB" id="6515426at2759"/>
<dbReference type="InterPro" id="IPR023352">
    <property type="entry name" value="MAPEG-like_dom_sf"/>
</dbReference>
<dbReference type="GO" id="GO:0005765">
    <property type="term" value="C:lysosomal membrane"/>
    <property type="evidence" value="ECO:0007669"/>
    <property type="project" value="TreeGrafter"/>
</dbReference>
<evidence type="ECO:0000256" key="1">
    <source>
        <dbReference type="SAM" id="MobiDB-lite"/>
    </source>
</evidence>
<dbReference type="EMBL" id="CAEY01001592">
    <property type="status" value="NOT_ANNOTATED_CDS"/>
    <property type="molecule type" value="Genomic_DNA"/>
</dbReference>
<keyword evidence="2" id="KW-0812">Transmembrane</keyword>
<dbReference type="KEGG" id="tut:107360236"/>